<feature type="transmembrane region" description="Helical" evidence="1">
    <location>
        <begin position="176"/>
        <end position="198"/>
    </location>
</feature>
<organism evidence="2 3">
    <name type="scientific">Oleoguttula mirabilis</name>
    <dbReference type="NCBI Taxonomy" id="1507867"/>
    <lineage>
        <taxon>Eukaryota</taxon>
        <taxon>Fungi</taxon>
        <taxon>Dikarya</taxon>
        <taxon>Ascomycota</taxon>
        <taxon>Pezizomycotina</taxon>
        <taxon>Dothideomycetes</taxon>
        <taxon>Dothideomycetidae</taxon>
        <taxon>Mycosphaerellales</taxon>
        <taxon>Teratosphaeriaceae</taxon>
        <taxon>Oleoguttula</taxon>
    </lineage>
</organism>
<keyword evidence="1" id="KW-0472">Membrane</keyword>
<name>A0AAV9JCR4_9PEZI</name>
<keyword evidence="1" id="KW-0812">Transmembrane</keyword>
<accession>A0AAV9JCR4</accession>
<dbReference type="Proteomes" id="UP001324427">
    <property type="component" value="Unassembled WGS sequence"/>
</dbReference>
<proteinExistence type="predicted"/>
<comment type="caution">
    <text evidence="2">The sequence shown here is derived from an EMBL/GenBank/DDBJ whole genome shotgun (WGS) entry which is preliminary data.</text>
</comment>
<dbReference type="AlphaFoldDB" id="A0AAV9JCR4"/>
<keyword evidence="1" id="KW-1133">Transmembrane helix</keyword>
<evidence type="ECO:0008006" key="4">
    <source>
        <dbReference type="Google" id="ProtNLM"/>
    </source>
</evidence>
<keyword evidence="3" id="KW-1185">Reference proteome</keyword>
<evidence type="ECO:0000313" key="3">
    <source>
        <dbReference type="Proteomes" id="UP001324427"/>
    </source>
</evidence>
<evidence type="ECO:0000256" key="1">
    <source>
        <dbReference type="SAM" id="Phobius"/>
    </source>
</evidence>
<gene>
    <name evidence="2" type="ORF">LTR36_006621</name>
</gene>
<feature type="transmembrane region" description="Helical" evidence="1">
    <location>
        <begin position="95"/>
        <end position="114"/>
    </location>
</feature>
<dbReference type="EMBL" id="JAVFHQ010000040">
    <property type="protein sequence ID" value="KAK4542573.1"/>
    <property type="molecule type" value="Genomic_DNA"/>
</dbReference>
<protein>
    <recommendedName>
        <fullName evidence="4">Intimal thickness related receptor IRP domain-containing protein</fullName>
    </recommendedName>
</protein>
<sequence length="222" mass="24225">MPPPSSKVIHQPKNPSRLVTPYSRDSWAYVYVLPIATYDPQADEKLPLVPQKSYAIARGKIYYNVDLERNAFAVLHDINGLENDKKACTFNAGTLLTDLAIFLLAVAGVLLGVANLVLLDHALFSDPDGRAETYILHFGGGSIVFSGLFLAGLLIPWAKGMPYRLALRNSCLATGLALLVATVLTQWLAWACYFFGWLPAPQLTAWMKAAREMMDAAGAKGV</sequence>
<reference evidence="2 3" key="1">
    <citation type="submission" date="2021-11" db="EMBL/GenBank/DDBJ databases">
        <title>Black yeast isolated from Biological Soil Crust.</title>
        <authorList>
            <person name="Kurbessoian T."/>
        </authorList>
    </citation>
    <scope>NUCLEOTIDE SEQUENCE [LARGE SCALE GENOMIC DNA]</scope>
    <source>
        <strain evidence="2 3">CCFEE 5522</strain>
    </source>
</reference>
<feature type="transmembrane region" description="Helical" evidence="1">
    <location>
        <begin position="134"/>
        <end position="155"/>
    </location>
</feature>
<evidence type="ECO:0000313" key="2">
    <source>
        <dbReference type="EMBL" id="KAK4542573.1"/>
    </source>
</evidence>